<dbReference type="EMBL" id="CAADJE010000027">
    <property type="protein sequence ID" value="VFS83193.1"/>
    <property type="molecule type" value="Genomic_DNA"/>
</dbReference>
<evidence type="ECO:0000313" key="2">
    <source>
        <dbReference type="Proteomes" id="UP000345637"/>
    </source>
</evidence>
<accession>A0A485CEZ2</accession>
<protein>
    <submittedName>
        <fullName evidence="1">Uncharacterized protein</fullName>
    </submittedName>
</protein>
<organism evidence="1 2">
    <name type="scientific">Raoultella planticola</name>
    <name type="common">Klebsiella planticola</name>
    <dbReference type="NCBI Taxonomy" id="575"/>
    <lineage>
        <taxon>Bacteria</taxon>
        <taxon>Pseudomonadati</taxon>
        <taxon>Pseudomonadota</taxon>
        <taxon>Gammaproteobacteria</taxon>
        <taxon>Enterobacterales</taxon>
        <taxon>Enterobacteriaceae</taxon>
        <taxon>Klebsiella/Raoultella group</taxon>
        <taxon>Raoultella</taxon>
    </lineage>
</organism>
<dbReference type="AlphaFoldDB" id="A0A485CEZ2"/>
<evidence type="ECO:0000313" key="1">
    <source>
        <dbReference type="EMBL" id="VFS83193.1"/>
    </source>
</evidence>
<gene>
    <name evidence="1" type="ORF">NCTC12998_05711</name>
</gene>
<sequence>MSWRASPFRRLLVTHDSDDIPGPRPLSEYAQLAMKTLLTCVIAKNSRREQRKMCAQFSLVGHFDETCFSIGPHSPC</sequence>
<name>A0A485CEZ2_RAOPL</name>
<dbReference type="Proteomes" id="UP000345637">
    <property type="component" value="Unassembled WGS sequence"/>
</dbReference>
<proteinExistence type="predicted"/>
<reference evidence="1 2" key="1">
    <citation type="submission" date="2019-03" db="EMBL/GenBank/DDBJ databases">
        <authorList>
            <consortium name="Pathogen Informatics"/>
        </authorList>
    </citation>
    <scope>NUCLEOTIDE SEQUENCE [LARGE SCALE GENOMIC DNA]</scope>
    <source>
        <strain evidence="1 2">NCTC12998</strain>
    </source>
</reference>